<dbReference type="SUPFAM" id="SSF158472">
    <property type="entry name" value="HAMP domain-like"/>
    <property type="match status" value="1"/>
</dbReference>
<dbReference type="GO" id="GO:0035556">
    <property type="term" value="P:intracellular signal transduction"/>
    <property type="evidence" value="ECO:0007669"/>
    <property type="project" value="InterPro"/>
</dbReference>
<dbReference type="AlphaFoldDB" id="A0A4R6UMS1"/>
<proteinExistence type="predicted"/>
<evidence type="ECO:0000259" key="2">
    <source>
        <dbReference type="PROSITE" id="PS50125"/>
    </source>
</evidence>
<evidence type="ECO:0000313" key="4">
    <source>
        <dbReference type="EMBL" id="TDQ46465.1"/>
    </source>
</evidence>
<organism evidence="4 5">
    <name type="scientific">Permianibacter aggregans</name>
    <dbReference type="NCBI Taxonomy" id="1510150"/>
    <lineage>
        <taxon>Bacteria</taxon>
        <taxon>Pseudomonadati</taxon>
        <taxon>Pseudomonadota</taxon>
        <taxon>Gammaproteobacteria</taxon>
        <taxon>Pseudomonadales</taxon>
        <taxon>Pseudomonadaceae</taxon>
        <taxon>Permianibacter</taxon>
    </lineage>
</organism>
<dbReference type="GO" id="GO:0004016">
    <property type="term" value="F:adenylate cyclase activity"/>
    <property type="evidence" value="ECO:0007669"/>
    <property type="project" value="UniProtKB-ARBA"/>
</dbReference>
<dbReference type="EMBL" id="SNYM01000013">
    <property type="protein sequence ID" value="TDQ46465.1"/>
    <property type="molecule type" value="Genomic_DNA"/>
</dbReference>
<keyword evidence="1" id="KW-0812">Transmembrane</keyword>
<reference evidence="4 5" key="1">
    <citation type="submission" date="2019-03" db="EMBL/GenBank/DDBJ databases">
        <title>Genomic Encyclopedia of Type Strains, Phase IV (KMG-IV): sequencing the most valuable type-strain genomes for metagenomic binning, comparative biology and taxonomic classification.</title>
        <authorList>
            <person name="Goeker M."/>
        </authorList>
    </citation>
    <scope>NUCLEOTIDE SEQUENCE [LARGE SCALE GENOMIC DNA]</scope>
    <source>
        <strain evidence="4 5">DSM 103792</strain>
    </source>
</reference>
<name>A0A4R6UMS1_9GAMM</name>
<keyword evidence="1" id="KW-1133">Transmembrane helix</keyword>
<feature type="transmembrane region" description="Helical" evidence="1">
    <location>
        <begin position="26"/>
        <end position="45"/>
    </location>
</feature>
<evidence type="ECO:0000256" key="1">
    <source>
        <dbReference type="SAM" id="Phobius"/>
    </source>
</evidence>
<dbReference type="InterPro" id="IPR001054">
    <property type="entry name" value="A/G_cyclase"/>
</dbReference>
<dbReference type="PROSITE" id="PS50125">
    <property type="entry name" value="GUANYLATE_CYCLASE_2"/>
    <property type="match status" value="1"/>
</dbReference>
<accession>A0A4R6UMS1</accession>
<dbReference type="RefSeq" id="WP_133591659.1">
    <property type="nucleotide sequence ID" value="NZ_CP037953.1"/>
</dbReference>
<dbReference type="Pfam" id="PF00672">
    <property type="entry name" value="HAMP"/>
    <property type="match status" value="1"/>
</dbReference>
<dbReference type="GO" id="GO:0009190">
    <property type="term" value="P:cyclic nucleotide biosynthetic process"/>
    <property type="evidence" value="ECO:0007669"/>
    <property type="project" value="InterPro"/>
</dbReference>
<evidence type="ECO:0000313" key="5">
    <source>
        <dbReference type="Proteomes" id="UP000295375"/>
    </source>
</evidence>
<dbReference type="InterPro" id="IPR050697">
    <property type="entry name" value="Adenylyl/Guanylyl_Cyclase_3/4"/>
</dbReference>
<dbReference type="Proteomes" id="UP000295375">
    <property type="component" value="Unassembled WGS sequence"/>
</dbReference>
<dbReference type="SUPFAM" id="SSF55073">
    <property type="entry name" value="Nucleotide cyclase"/>
    <property type="match status" value="1"/>
</dbReference>
<dbReference type="SMART" id="SM00044">
    <property type="entry name" value="CYCc"/>
    <property type="match status" value="1"/>
</dbReference>
<dbReference type="InterPro" id="IPR003660">
    <property type="entry name" value="HAMP_dom"/>
</dbReference>
<dbReference type="InterPro" id="IPR029787">
    <property type="entry name" value="Nucleotide_cyclase"/>
</dbReference>
<feature type="domain" description="Guanylate cyclase" evidence="2">
    <location>
        <begin position="281"/>
        <end position="412"/>
    </location>
</feature>
<dbReference type="SMART" id="SM00304">
    <property type="entry name" value="HAMP"/>
    <property type="match status" value="1"/>
</dbReference>
<dbReference type="CDD" id="cd06225">
    <property type="entry name" value="HAMP"/>
    <property type="match status" value="1"/>
</dbReference>
<feature type="domain" description="HAMP" evidence="3">
    <location>
        <begin position="196"/>
        <end position="248"/>
    </location>
</feature>
<sequence length="485" mass="53850">MATSRYRSAPYNLKTEAPSLTLAQKLAFAIGGVMAVIMAISWWFTSFSVERLLAQHAIAYGHHLAKLSASSAAEPLLAEDKLQLSVLLGTIKDDPYILSAAVYDQYGLVVVSTDEMPALPIHQLDKLSLVREMPSLSTQVALTAPILFHDLKAGYLLITLDRESLENPLRNSVRKIAIASALMIVVAMFGAYLLGRWLAQPIDRLTHATRALREGRYELLINERRDDEIGEIIGTLNDMAQHLHKRQHTEKTLSRFVSKSVATQLMLNDGVQAPAKHVVATVVFIDLVGFTSLSEKLPAQRVAELLNFYFSLVNRAAKLYQGNVDKYIGDGVMLVFGSPHKDPEHPFHALCFCSLFSQLVEASVRHRPSWMPPVQFRIGLHTGDMIAGSMGSEDRMQYTVIGDSVNTAARLCEASTGSEIVLSEAVLHQPKIRHRIEVEAKGNIALKGKSEQTSTFVLKRLHEPFNLLIDRQVEHVLSYLPKLSQ</sequence>
<dbReference type="Gene3D" id="3.30.70.1230">
    <property type="entry name" value="Nucleotide cyclase"/>
    <property type="match status" value="1"/>
</dbReference>
<dbReference type="CDD" id="cd07302">
    <property type="entry name" value="CHD"/>
    <property type="match status" value="1"/>
</dbReference>
<dbReference type="GO" id="GO:0016020">
    <property type="term" value="C:membrane"/>
    <property type="evidence" value="ECO:0007669"/>
    <property type="project" value="InterPro"/>
</dbReference>
<keyword evidence="5" id="KW-1185">Reference proteome</keyword>
<dbReference type="Pfam" id="PF00211">
    <property type="entry name" value="Guanylate_cyc"/>
    <property type="match status" value="1"/>
</dbReference>
<evidence type="ECO:0000259" key="3">
    <source>
        <dbReference type="PROSITE" id="PS50885"/>
    </source>
</evidence>
<dbReference type="OrthoDB" id="9806704at2"/>
<dbReference type="PANTHER" id="PTHR43081">
    <property type="entry name" value="ADENYLATE CYCLASE, TERMINAL-DIFFERENTIATION SPECIFIC-RELATED"/>
    <property type="match status" value="1"/>
</dbReference>
<comment type="caution">
    <text evidence="4">The sequence shown here is derived from an EMBL/GenBank/DDBJ whole genome shotgun (WGS) entry which is preliminary data.</text>
</comment>
<feature type="transmembrane region" description="Helical" evidence="1">
    <location>
        <begin position="176"/>
        <end position="199"/>
    </location>
</feature>
<keyword evidence="1" id="KW-0472">Membrane</keyword>
<dbReference type="PROSITE" id="PS50885">
    <property type="entry name" value="HAMP"/>
    <property type="match status" value="1"/>
</dbReference>
<dbReference type="Gene3D" id="6.10.340.10">
    <property type="match status" value="1"/>
</dbReference>
<protein>
    <submittedName>
        <fullName evidence="4">Adenylate cyclase</fullName>
    </submittedName>
</protein>
<gene>
    <name evidence="4" type="ORF">EV696_1136</name>
</gene>
<dbReference type="PANTHER" id="PTHR43081:SF1">
    <property type="entry name" value="ADENYLATE CYCLASE, TERMINAL-DIFFERENTIATION SPECIFIC"/>
    <property type="match status" value="1"/>
</dbReference>